<keyword evidence="1" id="KW-1133">Transmembrane helix</keyword>
<dbReference type="AlphaFoldDB" id="A0AAN9J4T8"/>
<feature type="transmembrane region" description="Helical" evidence="1">
    <location>
        <begin position="53"/>
        <end position="71"/>
    </location>
</feature>
<reference evidence="2 3" key="1">
    <citation type="submission" date="2024-01" db="EMBL/GenBank/DDBJ databases">
        <title>The genomes of 5 underutilized Papilionoideae crops provide insights into root nodulation and disease resistanc.</title>
        <authorList>
            <person name="Yuan L."/>
        </authorList>
    </citation>
    <scope>NUCLEOTIDE SEQUENCE [LARGE SCALE GENOMIC DNA]</scope>
    <source>
        <strain evidence="2">ZHUSHIDOU_FW_LH</strain>
        <tissue evidence="2">Leaf</tissue>
    </source>
</reference>
<evidence type="ECO:0000313" key="3">
    <source>
        <dbReference type="Proteomes" id="UP001372338"/>
    </source>
</evidence>
<gene>
    <name evidence="2" type="ORF">RIF29_08053</name>
</gene>
<keyword evidence="3" id="KW-1185">Reference proteome</keyword>
<sequence length="85" mass="10028">MIGTAGTTTDYYIKKNVRRKKYWSPVLESKTENKKEIKSVAGRFLLHSLSRLFLSYYYYVISICGSLHLHLHRLHSTKQKHDFPP</sequence>
<evidence type="ECO:0000256" key="1">
    <source>
        <dbReference type="SAM" id="Phobius"/>
    </source>
</evidence>
<evidence type="ECO:0000313" key="2">
    <source>
        <dbReference type="EMBL" id="KAK7292275.1"/>
    </source>
</evidence>
<keyword evidence="1" id="KW-0472">Membrane</keyword>
<comment type="caution">
    <text evidence="2">The sequence shown here is derived from an EMBL/GenBank/DDBJ whole genome shotgun (WGS) entry which is preliminary data.</text>
</comment>
<organism evidence="2 3">
    <name type="scientific">Crotalaria pallida</name>
    <name type="common">Smooth rattlebox</name>
    <name type="synonym">Crotalaria striata</name>
    <dbReference type="NCBI Taxonomy" id="3830"/>
    <lineage>
        <taxon>Eukaryota</taxon>
        <taxon>Viridiplantae</taxon>
        <taxon>Streptophyta</taxon>
        <taxon>Embryophyta</taxon>
        <taxon>Tracheophyta</taxon>
        <taxon>Spermatophyta</taxon>
        <taxon>Magnoliopsida</taxon>
        <taxon>eudicotyledons</taxon>
        <taxon>Gunneridae</taxon>
        <taxon>Pentapetalae</taxon>
        <taxon>rosids</taxon>
        <taxon>fabids</taxon>
        <taxon>Fabales</taxon>
        <taxon>Fabaceae</taxon>
        <taxon>Papilionoideae</taxon>
        <taxon>50 kb inversion clade</taxon>
        <taxon>genistoids sensu lato</taxon>
        <taxon>core genistoids</taxon>
        <taxon>Crotalarieae</taxon>
        <taxon>Crotalaria</taxon>
    </lineage>
</organism>
<dbReference type="Proteomes" id="UP001372338">
    <property type="component" value="Unassembled WGS sequence"/>
</dbReference>
<keyword evidence="1" id="KW-0812">Transmembrane</keyword>
<accession>A0AAN9J4T8</accession>
<dbReference type="EMBL" id="JAYWIO010000001">
    <property type="protein sequence ID" value="KAK7292275.1"/>
    <property type="molecule type" value="Genomic_DNA"/>
</dbReference>
<name>A0AAN9J4T8_CROPI</name>
<protein>
    <submittedName>
        <fullName evidence="2">Uncharacterized protein</fullName>
    </submittedName>
</protein>
<proteinExistence type="predicted"/>